<feature type="region of interest" description="Disordered" evidence="9">
    <location>
        <begin position="60"/>
        <end position="84"/>
    </location>
</feature>
<evidence type="ECO:0000256" key="9">
    <source>
        <dbReference type="SAM" id="MobiDB-lite"/>
    </source>
</evidence>
<evidence type="ECO:0000256" key="2">
    <source>
        <dbReference type="ARBA" id="ARBA00008501"/>
    </source>
</evidence>
<dbReference type="Pfam" id="PF02014">
    <property type="entry name" value="Reeler"/>
    <property type="match status" value="1"/>
</dbReference>
<dbReference type="GO" id="GO:0042742">
    <property type="term" value="P:defense response to bacterium"/>
    <property type="evidence" value="ECO:0007669"/>
    <property type="project" value="UniProtKB-KW"/>
</dbReference>
<evidence type="ECO:0000256" key="3">
    <source>
        <dbReference type="ARBA" id="ARBA00022525"/>
    </source>
</evidence>
<dbReference type="GO" id="GO:0045087">
    <property type="term" value="P:innate immune response"/>
    <property type="evidence" value="ECO:0007669"/>
    <property type="project" value="UniProtKB-KW"/>
</dbReference>
<evidence type="ECO:0000256" key="5">
    <source>
        <dbReference type="ARBA" id="ARBA00022588"/>
    </source>
</evidence>
<protein>
    <recommendedName>
        <fullName evidence="10">Reelin domain-containing protein</fullName>
    </recommendedName>
</protein>
<dbReference type="InterPro" id="IPR002861">
    <property type="entry name" value="Reeler_dom"/>
</dbReference>
<feature type="domain" description="Reelin" evidence="10">
    <location>
        <begin position="67"/>
        <end position="212"/>
    </location>
</feature>
<feature type="compositionally biased region" description="Polar residues" evidence="9">
    <location>
        <begin position="66"/>
        <end position="84"/>
    </location>
</feature>
<evidence type="ECO:0000256" key="6">
    <source>
        <dbReference type="ARBA" id="ARBA00022729"/>
    </source>
</evidence>
<dbReference type="EMBL" id="OB792668">
    <property type="protein sequence ID" value="CAD7423344.1"/>
    <property type="molecule type" value="Genomic_DNA"/>
</dbReference>
<accession>A0A7R9HHS0</accession>
<gene>
    <name evidence="11" type="ORF">TMSB3V08_LOCUS334</name>
</gene>
<proteinExistence type="inferred from homology"/>
<keyword evidence="6" id="KW-0732">Signal</keyword>
<keyword evidence="3" id="KW-0964">Secreted</keyword>
<comment type="similarity">
    <text evidence="2">Belongs to the insect defense protein family.</text>
</comment>
<feature type="compositionally biased region" description="Basic and acidic residues" evidence="9">
    <location>
        <begin position="382"/>
        <end position="394"/>
    </location>
</feature>
<reference evidence="11" key="1">
    <citation type="submission" date="2020-11" db="EMBL/GenBank/DDBJ databases">
        <authorList>
            <person name="Tran Van P."/>
        </authorList>
    </citation>
    <scope>NUCLEOTIDE SEQUENCE</scope>
</reference>
<evidence type="ECO:0000256" key="4">
    <source>
        <dbReference type="ARBA" id="ARBA00022529"/>
    </source>
</evidence>
<keyword evidence="5" id="KW-0399">Innate immunity</keyword>
<keyword evidence="4" id="KW-0929">Antimicrobial</keyword>
<evidence type="ECO:0000256" key="1">
    <source>
        <dbReference type="ARBA" id="ARBA00004613"/>
    </source>
</evidence>
<dbReference type="PANTHER" id="PTHR45828:SF9">
    <property type="entry name" value="CELL WALL INTEGRITY AND STRESS RESPONSE COMPONENT 4-LIKE-RELATED"/>
    <property type="match status" value="1"/>
</dbReference>
<dbReference type="GO" id="GO:0016020">
    <property type="term" value="C:membrane"/>
    <property type="evidence" value="ECO:0007669"/>
    <property type="project" value="TreeGrafter"/>
</dbReference>
<organism evidence="11">
    <name type="scientific">Timema monikensis</name>
    <dbReference type="NCBI Taxonomy" id="170555"/>
    <lineage>
        <taxon>Eukaryota</taxon>
        <taxon>Metazoa</taxon>
        <taxon>Ecdysozoa</taxon>
        <taxon>Arthropoda</taxon>
        <taxon>Hexapoda</taxon>
        <taxon>Insecta</taxon>
        <taxon>Pterygota</taxon>
        <taxon>Neoptera</taxon>
        <taxon>Polyneoptera</taxon>
        <taxon>Phasmatodea</taxon>
        <taxon>Timematodea</taxon>
        <taxon>Timematoidea</taxon>
        <taxon>Timematidae</taxon>
        <taxon>Timema</taxon>
    </lineage>
</organism>
<sequence length="472" mass="52142">MYVDKIVWAESVINGDEIERFERDSNSVLAVALLAALTVGLPLEPEIKFTTSTEAPLDTDHVPSSVCRSMTPSHGASAPQNGVSPYEISLSNSSVAPGGVVQGRQLLKIRLDRSEDLKAEKNNGITLSGKGVEEFKGIYVQGRVGDEPVGKFLPHEDKAVVISDCPPSQQNAASYVSRQSVNSVTLNWMAPNEPSTVVFRSTFVKNFTDFWVNVLSDELIVTVSLNQTIMPKIMSCDVKEGRLAFTSDDALPRLIVRGSCDRKQHGRPMLGLKGAAWRTIFSAKRIRSLCIVELGLEVNPHLRGGRVENHLGKTTPSSPDRDSNLDLPVLSSRAKHDKRVSQLRHRGGQQPKAWFDLYSSVAGHEIRPSHVVYNRPPGPLSTRERARAKSEDHPPPLPPLFGHVPTGATTWTQSVVAIKTRRARQEPQTLFSFYLPKMMTYSDVQFWSQLSKLLIGRLRAVPVSLLTAIFKN</sequence>
<keyword evidence="8" id="KW-0044">Antibiotic</keyword>
<keyword evidence="7" id="KW-0391">Immunity</keyword>
<dbReference type="CDD" id="cd08544">
    <property type="entry name" value="Reeler"/>
    <property type="match status" value="1"/>
</dbReference>
<dbReference type="Gene3D" id="2.60.40.4060">
    <property type="entry name" value="Reeler domain"/>
    <property type="match status" value="1"/>
</dbReference>
<evidence type="ECO:0000313" key="11">
    <source>
        <dbReference type="EMBL" id="CAD7423344.1"/>
    </source>
</evidence>
<evidence type="ECO:0000256" key="8">
    <source>
        <dbReference type="ARBA" id="ARBA00023022"/>
    </source>
</evidence>
<dbReference type="InterPro" id="IPR042307">
    <property type="entry name" value="Reeler_sf"/>
</dbReference>
<comment type="subcellular location">
    <subcellularLocation>
        <location evidence="1">Secreted</location>
    </subcellularLocation>
</comment>
<dbReference type="InterPro" id="IPR051237">
    <property type="entry name" value="Ferric-chelate_Red/DefProt"/>
</dbReference>
<feature type="region of interest" description="Disordered" evidence="9">
    <location>
        <begin position="370"/>
        <end position="404"/>
    </location>
</feature>
<dbReference type="GO" id="GO:0005576">
    <property type="term" value="C:extracellular region"/>
    <property type="evidence" value="ECO:0007669"/>
    <property type="project" value="UniProtKB-SubCell"/>
</dbReference>
<feature type="compositionally biased region" description="Basic residues" evidence="9">
    <location>
        <begin position="333"/>
        <end position="347"/>
    </location>
</feature>
<evidence type="ECO:0000259" key="10">
    <source>
        <dbReference type="Pfam" id="PF02014"/>
    </source>
</evidence>
<name>A0A7R9HHS0_9NEOP</name>
<dbReference type="PANTHER" id="PTHR45828">
    <property type="entry name" value="CYTOCHROME B561/FERRIC REDUCTASE TRANSMEMBRANE"/>
    <property type="match status" value="1"/>
</dbReference>
<dbReference type="AlphaFoldDB" id="A0A7R9HHS0"/>
<evidence type="ECO:0000256" key="7">
    <source>
        <dbReference type="ARBA" id="ARBA00022859"/>
    </source>
</evidence>
<feature type="region of interest" description="Disordered" evidence="9">
    <location>
        <begin position="304"/>
        <end position="347"/>
    </location>
</feature>